<comment type="similarity">
    <text evidence="1">Belongs to the TrbG/VirB9 family.</text>
</comment>
<name>A0ABT5ICA6_9CAUL</name>
<protein>
    <submittedName>
        <fullName evidence="4">P-type conjugative transfer protein TrbG</fullName>
    </submittedName>
</protein>
<keyword evidence="2 3" id="KW-0732">Signal</keyword>
<evidence type="ECO:0000256" key="1">
    <source>
        <dbReference type="ARBA" id="ARBA00006135"/>
    </source>
</evidence>
<dbReference type="InterPro" id="IPR033645">
    <property type="entry name" value="VirB9/CagX/TrbG_C"/>
</dbReference>
<feature type="chain" id="PRO_5047060384" evidence="3">
    <location>
        <begin position="25"/>
        <end position="290"/>
    </location>
</feature>
<evidence type="ECO:0000313" key="5">
    <source>
        <dbReference type="Proteomes" id="UP001216595"/>
    </source>
</evidence>
<evidence type="ECO:0000256" key="2">
    <source>
        <dbReference type="ARBA" id="ARBA00022729"/>
    </source>
</evidence>
<proteinExistence type="inferred from homology"/>
<keyword evidence="5" id="KW-1185">Reference proteome</keyword>
<gene>
    <name evidence="4" type="primary">trbG</name>
    <name evidence="4" type="ORF">PQU94_04165</name>
</gene>
<evidence type="ECO:0000256" key="3">
    <source>
        <dbReference type="SAM" id="SignalP"/>
    </source>
</evidence>
<organism evidence="4 5">
    <name type="scientific">Asticcacaulis currens</name>
    <dbReference type="NCBI Taxonomy" id="2984210"/>
    <lineage>
        <taxon>Bacteria</taxon>
        <taxon>Pseudomonadati</taxon>
        <taxon>Pseudomonadota</taxon>
        <taxon>Alphaproteobacteria</taxon>
        <taxon>Caulobacterales</taxon>
        <taxon>Caulobacteraceae</taxon>
        <taxon>Asticcacaulis</taxon>
    </lineage>
</organism>
<dbReference type="InterPro" id="IPR010258">
    <property type="entry name" value="Conjugal_tfr_TrbG/VirB9/CagX"/>
</dbReference>
<feature type="signal peptide" evidence="3">
    <location>
        <begin position="1"/>
        <end position="24"/>
    </location>
</feature>
<dbReference type="NCBIfam" id="TIGR02775">
    <property type="entry name" value="TrbG_Ti"/>
    <property type="match status" value="1"/>
</dbReference>
<sequence>MKAIIATCLAGSCLALIVPAVSDASPARKVSPTARAIQAANAAATQGPEAGSYLNAVQVYTFSDGTLYRLFTAPDKVSDIVLQPGESLISVSAGDTGRWVIGDTTSGSGEGKQTHILVKPYSAGLKTNLIITTDRRTYHLQLESSRFTAMAAVTWRYPQDQLLTKKLEAPVAVTSPPVPVIMGLPLESLRFAYRITGAKPAWRPVRAFDDGQRVYIEFPADLALSEAPPLFVVRADGKPDLLNYRVQGRFYVTDVLFSEAELRLGAKRQAVVRITRAGEGTANALGARHD</sequence>
<reference evidence="4 5" key="1">
    <citation type="submission" date="2023-01" db="EMBL/GenBank/DDBJ databases">
        <title>Novel species of the genus Asticcacaulis isolated from rivers.</title>
        <authorList>
            <person name="Lu H."/>
        </authorList>
    </citation>
    <scope>NUCLEOTIDE SEQUENCE [LARGE SCALE GENOMIC DNA]</scope>
    <source>
        <strain evidence="4 5">DXS10W</strain>
    </source>
</reference>
<evidence type="ECO:0000313" key="4">
    <source>
        <dbReference type="EMBL" id="MDC7693475.1"/>
    </source>
</evidence>
<accession>A0ABT5ICA6</accession>
<dbReference type="InterPro" id="IPR014142">
    <property type="entry name" value="TrbG_Ti"/>
</dbReference>
<dbReference type="RefSeq" id="WP_272740238.1">
    <property type="nucleotide sequence ID" value="NZ_JAQQKW010000002.1"/>
</dbReference>
<dbReference type="Proteomes" id="UP001216595">
    <property type="component" value="Unassembled WGS sequence"/>
</dbReference>
<dbReference type="CDD" id="cd06911">
    <property type="entry name" value="VirB9_CagX_TrbG"/>
    <property type="match status" value="1"/>
</dbReference>
<dbReference type="EMBL" id="JAQQKW010000002">
    <property type="protein sequence ID" value="MDC7693475.1"/>
    <property type="molecule type" value="Genomic_DNA"/>
</dbReference>
<comment type="caution">
    <text evidence="4">The sequence shown here is derived from an EMBL/GenBank/DDBJ whole genome shotgun (WGS) entry which is preliminary data.</text>
</comment>
<dbReference type="Pfam" id="PF03524">
    <property type="entry name" value="CagX"/>
    <property type="match status" value="1"/>
</dbReference>
<dbReference type="InterPro" id="IPR038161">
    <property type="entry name" value="VirB9/CagX/TrbG_C_sf"/>
</dbReference>
<dbReference type="Gene3D" id="2.60.40.2500">
    <property type="match status" value="1"/>
</dbReference>